<comment type="caution">
    <text evidence="1">The sequence shown here is derived from an EMBL/GenBank/DDBJ whole genome shotgun (WGS) entry which is preliminary data.</text>
</comment>
<accession>A0A0B2BRD2</accession>
<dbReference type="Proteomes" id="UP000030988">
    <property type="component" value="Unassembled WGS sequence"/>
</dbReference>
<dbReference type="EMBL" id="JTDN01000005">
    <property type="protein sequence ID" value="KHL24105.1"/>
    <property type="molecule type" value="Genomic_DNA"/>
</dbReference>
<evidence type="ECO:0000313" key="1">
    <source>
        <dbReference type="EMBL" id="KHL24105.1"/>
    </source>
</evidence>
<name>A0A0B2BRD2_9SPHN</name>
<reference evidence="1 2" key="1">
    <citation type="submission" date="2014-11" db="EMBL/GenBank/DDBJ databases">
        <title>Draft genome sequence of Kirrobacter mercurialis.</title>
        <authorList>
            <person name="Coil D.A."/>
            <person name="Eisen J.A."/>
        </authorList>
    </citation>
    <scope>NUCLEOTIDE SEQUENCE [LARGE SCALE GENOMIC DNA]</scope>
    <source>
        <strain evidence="1 2">Coronado</strain>
    </source>
</reference>
<keyword evidence="2" id="KW-1185">Reference proteome</keyword>
<dbReference type="RefSeq" id="WP_039097994.1">
    <property type="nucleotide sequence ID" value="NZ_JTDN01000005.1"/>
</dbReference>
<dbReference type="AlphaFoldDB" id="A0A0B2BRD2"/>
<organism evidence="1 2">
    <name type="scientific">Croceibacterium mercuriale</name>
    <dbReference type="NCBI Taxonomy" id="1572751"/>
    <lineage>
        <taxon>Bacteria</taxon>
        <taxon>Pseudomonadati</taxon>
        <taxon>Pseudomonadota</taxon>
        <taxon>Alphaproteobacteria</taxon>
        <taxon>Sphingomonadales</taxon>
        <taxon>Erythrobacteraceae</taxon>
        <taxon>Croceibacterium</taxon>
    </lineage>
</organism>
<proteinExistence type="predicted"/>
<protein>
    <submittedName>
        <fullName evidence="1">Uncharacterized protein</fullName>
    </submittedName>
</protein>
<gene>
    <name evidence="1" type="ORF">PK98_15580</name>
</gene>
<dbReference type="OrthoDB" id="250695at2"/>
<sequence length="260" mass="28638">MKRTINSTGRKKLTLDQVIIRIEDPAVPGGTRRFSAELTGLDDMNLPADARIYVEPYARSSFMRFDYGTVATLRAPSDTGLVDIDAGSPVLFDVKVVDESENIGRILAAARAISPVNSVEGDDNRRSLLPVESRDLGELVWQLDMSPDARPVLVLNSRVPNALVRLKSDPLIQGAILPAAIALILDRLLDPLGSGTEDDEWVNDWLTWYRAATGTEPEELLDADERRNLVLNACQSFATQQRFATRTEGFGDQQEGSNND</sequence>
<evidence type="ECO:0000313" key="2">
    <source>
        <dbReference type="Proteomes" id="UP000030988"/>
    </source>
</evidence>
<dbReference type="STRING" id="1572751.PK98_15580"/>